<organism evidence="2 3">
    <name type="scientific">Portunus trituberculatus</name>
    <name type="common">Swimming crab</name>
    <name type="synonym">Neptunus trituberculatus</name>
    <dbReference type="NCBI Taxonomy" id="210409"/>
    <lineage>
        <taxon>Eukaryota</taxon>
        <taxon>Metazoa</taxon>
        <taxon>Ecdysozoa</taxon>
        <taxon>Arthropoda</taxon>
        <taxon>Crustacea</taxon>
        <taxon>Multicrustacea</taxon>
        <taxon>Malacostraca</taxon>
        <taxon>Eumalacostraca</taxon>
        <taxon>Eucarida</taxon>
        <taxon>Decapoda</taxon>
        <taxon>Pleocyemata</taxon>
        <taxon>Brachyura</taxon>
        <taxon>Eubrachyura</taxon>
        <taxon>Portunoidea</taxon>
        <taxon>Portunidae</taxon>
        <taxon>Portuninae</taxon>
        <taxon>Portunus</taxon>
    </lineage>
</organism>
<feature type="region of interest" description="Disordered" evidence="1">
    <location>
        <begin position="18"/>
        <end position="51"/>
    </location>
</feature>
<dbReference type="Proteomes" id="UP000324222">
    <property type="component" value="Unassembled WGS sequence"/>
</dbReference>
<sequence length="71" mass="7826">MSIYVLGSYMCLHHSANQTNQAAKGETNRANSLEKAGKNRVSSGVGEGPNCVESSSKLTWIWLPRLLVDYR</sequence>
<accession>A0A5B7GXS8</accession>
<dbReference type="AlphaFoldDB" id="A0A5B7GXS8"/>
<reference evidence="2 3" key="1">
    <citation type="submission" date="2019-05" db="EMBL/GenBank/DDBJ databases">
        <title>Another draft genome of Portunus trituberculatus and its Hox gene families provides insights of decapod evolution.</title>
        <authorList>
            <person name="Jeong J.-H."/>
            <person name="Song I."/>
            <person name="Kim S."/>
            <person name="Choi T."/>
            <person name="Kim D."/>
            <person name="Ryu S."/>
            <person name="Kim W."/>
        </authorList>
    </citation>
    <scope>NUCLEOTIDE SEQUENCE [LARGE SCALE GENOMIC DNA]</scope>
    <source>
        <tissue evidence="2">Muscle</tissue>
    </source>
</reference>
<comment type="caution">
    <text evidence="2">The sequence shown here is derived from an EMBL/GenBank/DDBJ whole genome shotgun (WGS) entry which is preliminary data.</text>
</comment>
<protein>
    <submittedName>
        <fullName evidence="2">Uncharacterized protein</fullName>
    </submittedName>
</protein>
<proteinExistence type="predicted"/>
<evidence type="ECO:0000313" key="2">
    <source>
        <dbReference type="EMBL" id="MPC61394.1"/>
    </source>
</evidence>
<dbReference type="EMBL" id="VSRR010018501">
    <property type="protein sequence ID" value="MPC61394.1"/>
    <property type="molecule type" value="Genomic_DNA"/>
</dbReference>
<evidence type="ECO:0000256" key="1">
    <source>
        <dbReference type="SAM" id="MobiDB-lite"/>
    </source>
</evidence>
<gene>
    <name evidence="2" type="ORF">E2C01_055466</name>
</gene>
<name>A0A5B7GXS8_PORTR</name>
<keyword evidence="3" id="KW-1185">Reference proteome</keyword>
<evidence type="ECO:0000313" key="3">
    <source>
        <dbReference type="Proteomes" id="UP000324222"/>
    </source>
</evidence>